<feature type="domain" description="Amine oxidase" evidence="1">
    <location>
        <begin position="10"/>
        <end position="101"/>
    </location>
</feature>
<protein>
    <recommendedName>
        <fullName evidence="1">Amine oxidase domain-containing protein</fullName>
    </recommendedName>
</protein>
<organism evidence="2 3">
    <name type="scientific">Rhizophagus irregularis</name>
    <dbReference type="NCBI Taxonomy" id="588596"/>
    <lineage>
        <taxon>Eukaryota</taxon>
        <taxon>Fungi</taxon>
        <taxon>Fungi incertae sedis</taxon>
        <taxon>Mucoromycota</taxon>
        <taxon>Glomeromycotina</taxon>
        <taxon>Glomeromycetes</taxon>
        <taxon>Glomerales</taxon>
        <taxon>Glomeraceae</taxon>
        <taxon>Rhizophagus</taxon>
    </lineage>
</organism>
<dbReference type="Gene3D" id="1.10.10.1620">
    <property type="match status" value="1"/>
</dbReference>
<dbReference type="Proteomes" id="UP000233469">
    <property type="component" value="Unassembled WGS sequence"/>
</dbReference>
<evidence type="ECO:0000313" key="2">
    <source>
        <dbReference type="EMBL" id="PKK77687.1"/>
    </source>
</evidence>
<reference evidence="2 3" key="1">
    <citation type="submission" date="2016-04" db="EMBL/GenBank/DDBJ databases">
        <title>Genome analyses suggest a sexual origin of heterokaryosis in a supposedly ancient asexual fungus.</title>
        <authorList>
            <person name="Ropars J."/>
            <person name="Sedzielewska K."/>
            <person name="Noel J."/>
            <person name="Charron P."/>
            <person name="Farinelli L."/>
            <person name="Marton T."/>
            <person name="Kruger M."/>
            <person name="Pelin A."/>
            <person name="Brachmann A."/>
            <person name="Corradi N."/>
        </authorList>
    </citation>
    <scope>NUCLEOTIDE SEQUENCE [LARGE SCALE GENOMIC DNA]</scope>
    <source>
        <strain evidence="2 3">C2</strain>
    </source>
</reference>
<evidence type="ECO:0000259" key="1">
    <source>
        <dbReference type="Pfam" id="PF01593"/>
    </source>
</evidence>
<dbReference type="Pfam" id="PF01593">
    <property type="entry name" value="Amino_oxidase"/>
    <property type="match status" value="1"/>
</dbReference>
<dbReference type="VEuPathDB" id="FungiDB:RhiirFUN_007222"/>
<dbReference type="VEuPathDB" id="FungiDB:FUN_005048"/>
<dbReference type="InterPro" id="IPR002937">
    <property type="entry name" value="Amino_oxidase"/>
</dbReference>
<dbReference type="GO" id="GO:0016491">
    <property type="term" value="F:oxidoreductase activity"/>
    <property type="evidence" value="ECO:0007669"/>
    <property type="project" value="InterPro"/>
</dbReference>
<gene>
    <name evidence="2" type="ORF">RhiirC2_706415</name>
</gene>
<dbReference type="AlphaFoldDB" id="A0A2N1NUV0"/>
<name>A0A2N1NUV0_9GLOM</name>
<evidence type="ECO:0000313" key="3">
    <source>
        <dbReference type="Proteomes" id="UP000233469"/>
    </source>
</evidence>
<reference evidence="2 3" key="2">
    <citation type="submission" date="2017-10" db="EMBL/GenBank/DDBJ databases">
        <title>Extensive intraspecific genome diversity in a model arbuscular mycorrhizal fungus.</title>
        <authorList>
            <person name="Chen E.C.H."/>
            <person name="Morin E."/>
            <person name="Baudet D."/>
            <person name="Noel J."/>
            <person name="Ndikumana S."/>
            <person name="Charron P."/>
            <person name="St-Onge C."/>
            <person name="Giorgi J."/>
            <person name="Grigoriev I.V."/>
            <person name="Roux C."/>
            <person name="Martin F.M."/>
            <person name="Corradi N."/>
        </authorList>
    </citation>
    <scope>NUCLEOTIDE SEQUENCE [LARGE SCALE GENOMIC DNA]</scope>
    <source>
        <strain evidence="2 3">C2</strain>
    </source>
</reference>
<dbReference type="OrthoDB" id="7777654at2759"/>
<dbReference type="EMBL" id="LLXL01000117">
    <property type="protein sequence ID" value="PKK77687.1"/>
    <property type="molecule type" value="Genomic_DNA"/>
</dbReference>
<proteinExistence type="predicted"/>
<comment type="caution">
    <text evidence="2">The sequence shown here is derived from an EMBL/GenBank/DDBJ whole genome shotgun (WGS) entry which is preliminary data.</text>
</comment>
<dbReference type="VEuPathDB" id="FungiDB:RhiirA1_506104"/>
<accession>A0A2N1NUV0</accession>
<sequence>MTDAIAFLPKNEKERICLGLRDLKKVYSNQVDIDDQDIQLTGQMKNQQKTPCFFPGQYRTLFNIARAPEGNVYFAGEYLSVHHTWILGALDSALLACQQMLGEPNVMPLRPTTKQNLPKHDYDYSDCIKANPMAVYRDQRT</sequence>